<protein>
    <submittedName>
        <fullName evidence="1">Uncharacterized protein</fullName>
    </submittedName>
</protein>
<sequence>MAVEFKMPVKFIVFGVFILAFIRGRSQQALTTGEKEIFNGGRESVVAARDGNHCRWDDSLGGAIDLWVQVVPGWLRDLDLIFHVDPVLVGGC</sequence>
<evidence type="ECO:0000313" key="1">
    <source>
        <dbReference type="EMBL" id="GBP70928.1"/>
    </source>
</evidence>
<proteinExistence type="predicted"/>
<dbReference type="Proteomes" id="UP000299102">
    <property type="component" value="Unassembled WGS sequence"/>
</dbReference>
<accession>A0A4C1Y4T4</accession>
<comment type="caution">
    <text evidence="1">The sequence shown here is derived from an EMBL/GenBank/DDBJ whole genome shotgun (WGS) entry which is preliminary data.</text>
</comment>
<dbReference type="AlphaFoldDB" id="A0A4C1Y4T4"/>
<reference evidence="1 2" key="1">
    <citation type="journal article" date="2019" name="Commun. Biol.">
        <title>The bagworm genome reveals a unique fibroin gene that provides high tensile strength.</title>
        <authorList>
            <person name="Kono N."/>
            <person name="Nakamura H."/>
            <person name="Ohtoshi R."/>
            <person name="Tomita M."/>
            <person name="Numata K."/>
            <person name="Arakawa K."/>
        </authorList>
    </citation>
    <scope>NUCLEOTIDE SEQUENCE [LARGE SCALE GENOMIC DNA]</scope>
</reference>
<organism evidence="1 2">
    <name type="scientific">Eumeta variegata</name>
    <name type="common">Bagworm moth</name>
    <name type="synonym">Eumeta japonica</name>
    <dbReference type="NCBI Taxonomy" id="151549"/>
    <lineage>
        <taxon>Eukaryota</taxon>
        <taxon>Metazoa</taxon>
        <taxon>Ecdysozoa</taxon>
        <taxon>Arthropoda</taxon>
        <taxon>Hexapoda</taxon>
        <taxon>Insecta</taxon>
        <taxon>Pterygota</taxon>
        <taxon>Neoptera</taxon>
        <taxon>Endopterygota</taxon>
        <taxon>Lepidoptera</taxon>
        <taxon>Glossata</taxon>
        <taxon>Ditrysia</taxon>
        <taxon>Tineoidea</taxon>
        <taxon>Psychidae</taxon>
        <taxon>Oiketicinae</taxon>
        <taxon>Eumeta</taxon>
    </lineage>
</organism>
<gene>
    <name evidence="1" type="ORF">EVAR_97775_1</name>
</gene>
<name>A0A4C1Y4T4_EUMVA</name>
<keyword evidence="2" id="KW-1185">Reference proteome</keyword>
<evidence type="ECO:0000313" key="2">
    <source>
        <dbReference type="Proteomes" id="UP000299102"/>
    </source>
</evidence>
<dbReference type="EMBL" id="BGZK01001091">
    <property type="protein sequence ID" value="GBP70928.1"/>
    <property type="molecule type" value="Genomic_DNA"/>
</dbReference>